<feature type="transmembrane region" description="Helical" evidence="1">
    <location>
        <begin position="94"/>
        <end position="111"/>
    </location>
</feature>
<gene>
    <name evidence="2" type="ORF">DH2020_038125</name>
</gene>
<keyword evidence="1" id="KW-0472">Membrane</keyword>
<feature type="transmembrane region" description="Helical" evidence="1">
    <location>
        <begin position="232"/>
        <end position="256"/>
    </location>
</feature>
<feature type="transmembrane region" description="Helical" evidence="1">
    <location>
        <begin position="149"/>
        <end position="169"/>
    </location>
</feature>
<comment type="caution">
    <text evidence="2">The sequence shown here is derived from an EMBL/GenBank/DDBJ whole genome shotgun (WGS) entry which is preliminary data.</text>
</comment>
<keyword evidence="3" id="KW-1185">Reference proteome</keyword>
<keyword evidence="1" id="KW-1133">Transmembrane helix</keyword>
<reference evidence="2 3" key="1">
    <citation type="journal article" date="2021" name="Comput. Struct. Biotechnol. J.">
        <title>De novo genome assembly of the potent medicinal plant Rehmannia glutinosa using nanopore technology.</title>
        <authorList>
            <person name="Ma L."/>
            <person name="Dong C."/>
            <person name="Song C."/>
            <person name="Wang X."/>
            <person name="Zheng X."/>
            <person name="Niu Y."/>
            <person name="Chen S."/>
            <person name="Feng W."/>
        </authorList>
    </citation>
    <scope>NUCLEOTIDE SEQUENCE [LARGE SCALE GENOMIC DNA]</scope>
    <source>
        <strain evidence="2">DH-2019</strain>
    </source>
</reference>
<dbReference type="EMBL" id="JABTTQ020001824">
    <property type="protein sequence ID" value="KAK6128135.1"/>
    <property type="molecule type" value="Genomic_DNA"/>
</dbReference>
<dbReference type="Proteomes" id="UP001318860">
    <property type="component" value="Unassembled WGS sequence"/>
</dbReference>
<sequence length="335" mass="37087">MVEAPPIEVAHNPCVPPNKCTNPFIFTILAQNLVGPTSLFIRFGSGVDHGFWVLKSLSRPILQYNRLRSLFLAAGFPLSSELFASLNIKLSQTILTFIFVSPFTLSFLLLSKTSIIEALNHHNKLLQHPSFSWILLFNPLFITQLCNSLLILAANATCFFFLVIFFNFFDVLGLLSPKPLLLLSATGAVIYSIILANAYIICNLALVSSGMEKNGGFISILKACVMIQGRTATALSLAVPINLGLAAIEALFQYRIVRAYNRAIAPNSAVLVEGLFIAYLYAVLLVLDTVVGCVFLKSCKTDYQIDQEEMYFHQIEIQERDDMSFAKTKALDMIA</sequence>
<organism evidence="2 3">
    <name type="scientific">Rehmannia glutinosa</name>
    <name type="common">Chinese foxglove</name>
    <dbReference type="NCBI Taxonomy" id="99300"/>
    <lineage>
        <taxon>Eukaryota</taxon>
        <taxon>Viridiplantae</taxon>
        <taxon>Streptophyta</taxon>
        <taxon>Embryophyta</taxon>
        <taxon>Tracheophyta</taxon>
        <taxon>Spermatophyta</taxon>
        <taxon>Magnoliopsida</taxon>
        <taxon>eudicotyledons</taxon>
        <taxon>Gunneridae</taxon>
        <taxon>Pentapetalae</taxon>
        <taxon>asterids</taxon>
        <taxon>lamiids</taxon>
        <taxon>Lamiales</taxon>
        <taxon>Orobanchaceae</taxon>
        <taxon>Rehmannieae</taxon>
        <taxon>Rehmannia</taxon>
    </lineage>
</organism>
<keyword evidence="1" id="KW-0812">Transmembrane</keyword>
<evidence type="ECO:0000313" key="3">
    <source>
        <dbReference type="Proteomes" id="UP001318860"/>
    </source>
</evidence>
<proteinExistence type="predicted"/>
<feature type="transmembrane region" description="Helical" evidence="1">
    <location>
        <begin position="276"/>
        <end position="296"/>
    </location>
</feature>
<evidence type="ECO:0000256" key="1">
    <source>
        <dbReference type="SAM" id="Phobius"/>
    </source>
</evidence>
<evidence type="ECO:0000313" key="2">
    <source>
        <dbReference type="EMBL" id="KAK6128135.1"/>
    </source>
</evidence>
<dbReference type="PANTHER" id="PTHR33133:SF3">
    <property type="entry name" value="TRANSMEMBRANE PROTEIN"/>
    <property type="match status" value="1"/>
</dbReference>
<accession>A0ABR0UZG9</accession>
<feature type="transmembrane region" description="Helical" evidence="1">
    <location>
        <begin position="189"/>
        <end position="211"/>
    </location>
</feature>
<protein>
    <submittedName>
        <fullName evidence="2">Uncharacterized protein</fullName>
    </submittedName>
</protein>
<dbReference type="PANTHER" id="PTHR33133">
    <property type="entry name" value="OS08G0107100 PROTEIN-RELATED"/>
    <property type="match status" value="1"/>
</dbReference>
<name>A0ABR0UZG9_REHGL</name>